<dbReference type="GeneID" id="85467722"/>
<gene>
    <name evidence="2" type="ORF">BDP81DRAFT_24218</name>
</gene>
<protein>
    <submittedName>
        <fullName evidence="2">Uncharacterized protein</fullName>
    </submittedName>
</protein>
<proteinExistence type="predicted"/>
<reference evidence="2" key="1">
    <citation type="submission" date="2021-06" db="EMBL/GenBank/DDBJ databases">
        <title>Comparative genomics, transcriptomics and evolutionary studies reveal genomic signatures of adaptation to plant cell wall in hemibiotrophic fungi.</title>
        <authorList>
            <consortium name="DOE Joint Genome Institute"/>
            <person name="Baroncelli R."/>
            <person name="Diaz J.F."/>
            <person name="Benocci T."/>
            <person name="Peng M."/>
            <person name="Battaglia E."/>
            <person name="Haridas S."/>
            <person name="Andreopoulos W."/>
            <person name="Labutti K."/>
            <person name="Pangilinan J."/>
            <person name="Floch G.L."/>
            <person name="Makela M.R."/>
            <person name="Henrissat B."/>
            <person name="Grigoriev I.V."/>
            <person name="Crouch J.A."/>
            <person name="De Vries R.P."/>
            <person name="Sukno S.A."/>
            <person name="Thon M.R."/>
        </authorList>
    </citation>
    <scope>NUCLEOTIDE SEQUENCE</scope>
    <source>
        <strain evidence="2">CBS 102054</strain>
    </source>
</reference>
<feature type="chain" id="PRO_5042609110" evidence="1">
    <location>
        <begin position="22"/>
        <end position="110"/>
    </location>
</feature>
<feature type="signal peptide" evidence="1">
    <location>
        <begin position="1"/>
        <end position="21"/>
    </location>
</feature>
<keyword evidence="1" id="KW-0732">Signal</keyword>
<evidence type="ECO:0000256" key="1">
    <source>
        <dbReference type="SAM" id="SignalP"/>
    </source>
</evidence>
<accession>A0AAI9ZR38</accession>
<dbReference type="AlphaFoldDB" id="A0AAI9ZR38"/>
<dbReference type="Proteomes" id="UP001243989">
    <property type="component" value="Unassembled WGS sequence"/>
</dbReference>
<dbReference type="RefSeq" id="XP_060445145.1">
    <property type="nucleotide sequence ID" value="XM_060582860.1"/>
</dbReference>
<evidence type="ECO:0000313" key="2">
    <source>
        <dbReference type="EMBL" id="KAK1636538.1"/>
    </source>
</evidence>
<sequence>MLQIHHWCVQATLHSWLSVLAANVRLVIVSQSPISRFRGLQHAYPWYVLTSIKSIKILLSLSHCCQLSETEGITRSYFNYVSCFLVDGDKPPLIGGFCLLDWSVSKVVWP</sequence>
<evidence type="ECO:0000313" key="3">
    <source>
        <dbReference type="Proteomes" id="UP001243989"/>
    </source>
</evidence>
<name>A0AAI9ZR38_9PEZI</name>
<organism evidence="2 3">
    <name type="scientific">Colletotrichum phormii</name>
    <dbReference type="NCBI Taxonomy" id="359342"/>
    <lineage>
        <taxon>Eukaryota</taxon>
        <taxon>Fungi</taxon>
        <taxon>Dikarya</taxon>
        <taxon>Ascomycota</taxon>
        <taxon>Pezizomycotina</taxon>
        <taxon>Sordariomycetes</taxon>
        <taxon>Hypocreomycetidae</taxon>
        <taxon>Glomerellales</taxon>
        <taxon>Glomerellaceae</taxon>
        <taxon>Colletotrichum</taxon>
        <taxon>Colletotrichum acutatum species complex</taxon>
    </lineage>
</organism>
<comment type="caution">
    <text evidence="2">The sequence shown here is derived from an EMBL/GenBank/DDBJ whole genome shotgun (WGS) entry which is preliminary data.</text>
</comment>
<dbReference type="EMBL" id="JAHMHQ010000010">
    <property type="protein sequence ID" value="KAK1636538.1"/>
    <property type="molecule type" value="Genomic_DNA"/>
</dbReference>
<keyword evidence="3" id="KW-1185">Reference proteome</keyword>